<reference evidence="1" key="1">
    <citation type="submission" date="2016-07" db="EMBL/GenBank/DDBJ databases">
        <authorList>
            <person name="Bretaudeau A."/>
        </authorList>
    </citation>
    <scope>NUCLEOTIDE SEQUENCE</scope>
    <source>
        <strain evidence="1">Rice</strain>
        <tissue evidence="1">Whole body</tissue>
    </source>
</reference>
<dbReference type="AlphaFoldDB" id="A0A2H1VGQ9"/>
<proteinExistence type="predicted"/>
<protein>
    <submittedName>
        <fullName evidence="1">SFRICE_038007</fullName>
    </submittedName>
</protein>
<evidence type="ECO:0000313" key="1">
    <source>
        <dbReference type="EMBL" id="SOQ40006.1"/>
    </source>
</evidence>
<name>A0A2H1VGQ9_SPOFR</name>
<dbReference type="EMBL" id="ODYU01002472">
    <property type="protein sequence ID" value="SOQ40006.1"/>
    <property type="molecule type" value="Genomic_DNA"/>
</dbReference>
<organism evidence="1">
    <name type="scientific">Spodoptera frugiperda</name>
    <name type="common">Fall armyworm</name>
    <dbReference type="NCBI Taxonomy" id="7108"/>
    <lineage>
        <taxon>Eukaryota</taxon>
        <taxon>Metazoa</taxon>
        <taxon>Ecdysozoa</taxon>
        <taxon>Arthropoda</taxon>
        <taxon>Hexapoda</taxon>
        <taxon>Insecta</taxon>
        <taxon>Pterygota</taxon>
        <taxon>Neoptera</taxon>
        <taxon>Endopterygota</taxon>
        <taxon>Lepidoptera</taxon>
        <taxon>Glossata</taxon>
        <taxon>Ditrysia</taxon>
        <taxon>Noctuoidea</taxon>
        <taxon>Noctuidae</taxon>
        <taxon>Amphipyrinae</taxon>
        <taxon>Spodoptera</taxon>
    </lineage>
</organism>
<accession>A0A2H1VGQ9</accession>
<gene>
    <name evidence="1" type="ORF">SFRICE_038007</name>
</gene>
<sequence length="75" mass="8490">MEFASFVECNSSKELFSVYGNRLTPYCMGLVTQMMKMYFELREPVSQHLLKMLRGGTKHMSSVFCCVSLCCTSAA</sequence>